<organism evidence="2 3">
    <name type="scientific">Thalassiosira oceanica</name>
    <name type="common">Marine diatom</name>
    <dbReference type="NCBI Taxonomy" id="159749"/>
    <lineage>
        <taxon>Eukaryota</taxon>
        <taxon>Sar</taxon>
        <taxon>Stramenopiles</taxon>
        <taxon>Ochrophyta</taxon>
        <taxon>Bacillariophyta</taxon>
        <taxon>Coscinodiscophyceae</taxon>
        <taxon>Thalassiosirophycidae</taxon>
        <taxon>Thalassiosirales</taxon>
        <taxon>Thalassiosiraceae</taxon>
        <taxon>Thalassiosira</taxon>
    </lineage>
</organism>
<evidence type="ECO:0000256" key="1">
    <source>
        <dbReference type="SAM" id="MobiDB-lite"/>
    </source>
</evidence>
<dbReference type="AlphaFoldDB" id="K0T039"/>
<feature type="compositionally biased region" description="Low complexity" evidence="1">
    <location>
        <begin position="139"/>
        <end position="155"/>
    </location>
</feature>
<feature type="compositionally biased region" description="Low complexity" evidence="1">
    <location>
        <begin position="32"/>
        <end position="44"/>
    </location>
</feature>
<keyword evidence="3" id="KW-1185">Reference proteome</keyword>
<dbReference type="EMBL" id="AGNL01006491">
    <property type="protein sequence ID" value="EJK72003.1"/>
    <property type="molecule type" value="Genomic_DNA"/>
</dbReference>
<feature type="non-terminal residue" evidence="2">
    <location>
        <position position="1"/>
    </location>
</feature>
<feature type="compositionally biased region" description="Basic and acidic residues" evidence="1">
    <location>
        <begin position="182"/>
        <end position="195"/>
    </location>
</feature>
<reference evidence="2 3" key="1">
    <citation type="journal article" date="2012" name="Genome Biol.">
        <title>Genome and low-iron response of an oceanic diatom adapted to chronic iron limitation.</title>
        <authorList>
            <person name="Lommer M."/>
            <person name="Specht M."/>
            <person name="Roy A.S."/>
            <person name="Kraemer L."/>
            <person name="Andreson R."/>
            <person name="Gutowska M.A."/>
            <person name="Wolf J."/>
            <person name="Bergner S.V."/>
            <person name="Schilhabel M.B."/>
            <person name="Klostermeier U.C."/>
            <person name="Beiko R.G."/>
            <person name="Rosenstiel P."/>
            <person name="Hippler M."/>
            <person name="Laroche J."/>
        </authorList>
    </citation>
    <scope>NUCLEOTIDE SEQUENCE [LARGE SCALE GENOMIC DNA]</scope>
    <source>
        <strain evidence="2 3">CCMP1005</strain>
    </source>
</reference>
<accession>K0T039</accession>
<feature type="compositionally biased region" description="Low complexity" evidence="1">
    <location>
        <begin position="196"/>
        <end position="211"/>
    </location>
</feature>
<comment type="caution">
    <text evidence="2">The sequence shown here is derived from an EMBL/GenBank/DDBJ whole genome shotgun (WGS) entry which is preliminary data.</text>
</comment>
<feature type="region of interest" description="Disordered" evidence="1">
    <location>
        <begin position="1"/>
        <end position="229"/>
    </location>
</feature>
<dbReference type="Proteomes" id="UP000266841">
    <property type="component" value="Unassembled WGS sequence"/>
</dbReference>
<feature type="compositionally biased region" description="Low complexity" evidence="1">
    <location>
        <begin position="71"/>
        <end position="83"/>
    </location>
</feature>
<sequence>AANGGKRRRSGGGGAEEKSGSTSNTTEEHAPDSSAPSDGPSADGKSPPGAVMPGGDASAGGSGAAMEEEPSAAGHAADAGNNDTPPGHGSGKDPNEGQSATAAVAGEGQDAVPMETESAQSNDTKVDDTAKKKTTGYPSQEAASAGNAASDAPTAEDAMDTSENDAGPPAGGGVNGPRVRARLRDGGPRRRDGPRESPGGRPSRRSPAGRVRVGGGGWRGRGPTCPRSA</sequence>
<feature type="compositionally biased region" description="Basic residues" evidence="1">
    <location>
        <begin position="1"/>
        <end position="10"/>
    </location>
</feature>
<proteinExistence type="predicted"/>
<name>K0T039_THAOC</name>
<evidence type="ECO:0000313" key="3">
    <source>
        <dbReference type="Proteomes" id="UP000266841"/>
    </source>
</evidence>
<evidence type="ECO:0000313" key="2">
    <source>
        <dbReference type="EMBL" id="EJK72003.1"/>
    </source>
</evidence>
<protein>
    <submittedName>
        <fullName evidence="2">Uncharacterized protein</fullName>
    </submittedName>
</protein>
<gene>
    <name evidence="2" type="ORF">THAOC_06506</name>
</gene>